<feature type="transmembrane region" description="Helical" evidence="2">
    <location>
        <begin position="12"/>
        <end position="32"/>
    </location>
</feature>
<dbReference type="RefSeq" id="WP_154484904.1">
    <property type="nucleotide sequence ID" value="NZ_JBCLQA010000019.1"/>
</dbReference>
<organism evidence="3 4">
    <name type="scientific">Anaerosalibacter bizertensis</name>
    <dbReference type="NCBI Taxonomy" id="932217"/>
    <lineage>
        <taxon>Bacteria</taxon>
        <taxon>Bacillati</taxon>
        <taxon>Bacillota</taxon>
        <taxon>Tissierellia</taxon>
        <taxon>Tissierellales</taxon>
        <taxon>Sporanaerobacteraceae</taxon>
        <taxon>Anaerosalibacter</taxon>
    </lineage>
</organism>
<evidence type="ECO:0000313" key="4">
    <source>
        <dbReference type="Proteomes" id="UP000462760"/>
    </source>
</evidence>
<keyword evidence="2" id="KW-0472">Membrane</keyword>
<dbReference type="Proteomes" id="UP000462760">
    <property type="component" value="Unassembled WGS sequence"/>
</dbReference>
<name>A0A844FK67_9FIRM</name>
<dbReference type="AlphaFoldDB" id="A0A844FK67"/>
<dbReference type="OrthoDB" id="5244042at2"/>
<keyword evidence="1" id="KW-0175">Coiled coil</keyword>
<evidence type="ECO:0000313" key="3">
    <source>
        <dbReference type="EMBL" id="MSS44235.1"/>
    </source>
</evidence>
<protein>
    <submittedName>
        <fullName evidence="3">DUF4446 family protein</fullName>
    </submittedName>
</protein>
<sequence length="172" mass="19541">MAQLREIIINYNIEVTIILMFAFILVLILYIISEFRINHITDKYNALVKGVEAVNLEELISKTLNEVEKVKEDYNTMEEKCDEIDRRLKFAIQKVGFIRYNAFADMGSELSFSIALLDGNLDGIVITSIFGRDYSTTYAKAVVNGESKHSLSVEEMQAIDRAIKAEKYAGIV</sequence>
<evidence type="ECO:0000256" key="2">
    <source>
        <dbReference type="SAM" id="Phobius"/>
    </source>
</evidence>
<dbReference type="Pfam" id="PF14584">
    <property type="entry name" value="DUF4446"/>
    <property type="match status" value="1"/>
</dbReference>
<dbReference type="InterPro" id="IPR027981">
    <property type="entry name" value="DUF4446"/>
</dbReference>
<evidence type="ECO:0000256" key="1">
    <source>
        <dbReference type="SAM" id="Coils"/>
    </source>
</evidence>
<feature type="coiled-coil region" evidence="1">
    <location>
        <begin position="53"/>
        <end position="94"/>
    </location>
</feature>
<keyword evidence="2" id="KW-1133">Transmembrane helix</keyword>
<gene>
    <name evidence="3" type="ORF">FYJ27_11015</name>
</gene>
<dbReference type="EMBL" id="VULR01000019">
    <property type="protein sequence ID" value="MSS44235.1"/>
    <property type="molecule type" value="Genomic_DNA"/>
</dbReference>
<reference evidence="3 4" key="1">
    <citation type="submission" date="2019-08" db="EMBL/GenBank/DDBJ databases">
        <title>In-depth cultivation of the pig gut microbiome towards novel bacterial diversity and tailored functional studies.</title>
        <authorList>
            <person name="Wylensek D."/>
            <person name="Hitch T.C.A."/>
            <person name="Clavel T."/>
        </authorList>
    </citation>
    <scope>NUCLEOTIDE SEQUENCE [LARGE SCALE GENOMIC DNA]</scope>
    <source>
        <strain evidence="3 4">Med78-601-WT-4W-RMD-3</strain>
    </source>
</reference>
<accession>A0A844FK67</accession>
<keyword evidence="2" id="KW-0812">Transmembrane</keyword>
<proteinExistence type="predicted"/>
<comment type="caution">
    <text evidence="3">The sequence shown here is derived from an EMBL/GenBank/DDBJ whole genome shotgun (WGS) entry which is preliminary data.</text>
</comment>